<protein>
    <recommendedName>
        <fullName evidence="7">Ferrochelatase</fullName>
        <ecNumber evidence="7">4.98.1.1</ecNumber>
    </recommendedName>
    <alternativeName>
        <fullName evidence="7">Heme synthase</fullName>
    </alternativeName>
    <alternativeName>
        <fullName evidence="7">Protoheme ferro-lyase</fullName>
    </alternativeName>
</protein>
<dbReference type="PANTHER" id="PTHR11108">
    <property type="entry name" value="FERROCHELATASE"/>
    <property type="match status" value="1"/>
</dbReference>
<evidence type="ECO:0000256" key="5">
    <source>
        <dbReference type="ARBA" id="ARBA00023244"/>
    </source>
</evidence>
<evidence type="ECO:0000256" key="2">
    <source>
        <dbReference type="ARBA" id="ARBA00023004"/>
    </source>
</evidence>
<comment type="catalytic activity">
    <reaction evidence="7">
        <text>heme b + 2 H(+) = protoporphyrin IX + Fe(2+)</text>
        <dbReference type="Rhea" id="RHEA:22584"/>
        <dbReference type="ChEBI" id="CHEBI:15378"/>
        <dbReference type="ChEBI" id="CHEBI:29033"/>
        <dbReference type="ChEBI" id="CHEBI:57306"/>
        <dbReference type="ChEBI" id="CHEBI:60344"/>
        <dbReference type="EC" id="4.98.1.1"/>
    </reaction>
</comment>
<evidence type="ECO:0000313" key="10">
    <source>
        <dbReference type="Proteomes" id="UP000295777"/>
    </source>
</evidence>
<dbReference type="EMBL" id="SMFV01000001">
    <property type="protein sequence ID" value="TCK06281.1"/>
    <property type="molecule type" value="Genomic_DNA"/>
</dbReference>
<keyword evidence="7" id="KW-0963">Cytoplasm</keyword>
<keyword evidence="4 7" id="KW-0456">Lyase</keyword>
<feature type="binding site" evidence="7">
    <location>
        <position position="185"/>
    </location>
    <ligand>
        <name>Fe(2+)</name>
        <dbReference type="ChEBI" id="CHEBI:29033"/>
    </ligand>
</feature>
<dbReference type="SUPFAM" id="SSF53800">
    <property type="entry name" value="Chelatase"/>
    <property type="match status" value="1"/>
</dbReference>
<dbReference type="HAMAP" id="MF_00323">
    <property type="entry name" value="Ferrochelatase"/>
    <property type="match status" value="1"/>
</dbReference>
<dbReference type="NCBIfam" id="TIGR00109">
    <property type="entry name" value="hemH"/>
    <property type="match status" value="1"/>
</dbReference>
<evidence type="ECO:0000313" key="9">
    <source>
        <dbReference type="EMBL" id="TCK06281.1"/>
    </source>
</evidence>
<dbReference type="InterPro" id="IPR001015">
    <property type="entry name" value="Ferrochelatase"/>
</dbReference>
<dbReference type="PANTHER" id="PTHR11108:SF1">
    <property type="entry name" value="FERROCHELATASE, MITOCHONDRIAL"/>
    <property type="match status" value="1"/>
</dbReference>
<dbReference type="UniPathway" id="UPA00252">
    <property type="reaction ID" value="UER00325"/>
</dbReference>
<reference evidence="9 10" key="1">
    <citation type="submission" date="2019-03" db="EMBL/GenBank/DDBJ databases">
        <title>Genomic Encyclopedia of Archaeal and Bacterial Type Strains, Phase II (KMG-II): from individual species to whole genera.</title>
        <authorList>
            <person name="Goeker M."/>
        </authorList>
    </citation>
    <scope>NUCLEOTIDE SEQUENCE [LARGE SCALE GENOMIC DNA]</scope>
    <source>
        <strain evidence="9 10">DSM 24425</strain>
    </source>
</reference>
<dbReference type="OrthoDB" id="9776380at2"/>
<keyword evidence="10" id="KW-1185">Reference proteome</keyword>
<sequence>MKEAILLTYMGAPSTLSEIRPFLYRLFSDRDLINFGVPPFLQKPLAWLISLFRAPKVKPQYEAIGGGSPLVKYTYEQAELIERKTGIKTFVGMLYSSPLLEEVSEEIVNYSPDLLYVVTLYPQFSFGTAGACLRDVEKLLGGRVPYKAVKSWCRNPYYIRWIQESIERELAGLSPKDTAILFSAHSLPEYFIEEKKDLYVDEIKDTVKLVMEAFSEFPFRISYQSKVGPIKWLEPSTEEELHRLREEGFKNVVVFPVSFVSEHIETLYELDVEYAKVAKELSLNYKRVRLNHCSPLLTEAIISEIWKIRGKEEL</sequence>
<dbReference type="Pfam" id="PF00762">
    <property type="entry name" value="Ferrochelatase"/>
    <property type="match status" value="1"/>
</dbReference>
<dbReference type="InterPro" id="IPR033644">
    <property type="entry name" value="Ferrochelatase_C"/>
</dbReference>
<keyword evidence="3 7" id="KW-0350">Heme biosynthesis</keyword>
<dbReference type="RefSeq" id="WP_132524677.1">
    <property type="nucleotide sequence ID" value="NZ_SMFV01000001.1"/>
</dbReference>
<accession>A0A4R1GH11</accession>
<gene>
    <name evidence="7" type="primary">hemH</name>
    <name evidence="9" type="ORF">CLV27_0082</name>
</gene>
<proteinExistence type="inferred from homology"/>
<evidence type="ECO:0000256" key="3">
    <source>
        <dbReference type="ARBA" id="ARBA00023133"/>
    </source>
</evidence>
<name>A0A4R1GH11_9BACT</name>
<dbReference type="CDD" id="cd00419">
    <property type="entry name" value="Ferrochelatase_C"/>
    <property type="match status" value="1"/>
</dbReference>
<comment type="subcellular location">
    <subcellularLocation>
        <location evidence="7">Cytoplasm</location>
    </subcellularLocation>
</comment>
<dbReference type="EC" id="4.98.1.1" evidence="7"/>
<keyword evidence="7" id="KW-0479">Metal-binding</keyword>
<comment type="similarity">
    <text evidence="1 7 8">Belongs to the ferrochelatase family.</text>
</comment>
<dbReference type="AlphaFoldDB" id="A0A4R1GH11"/>
<evidence type="ECO:0000256" key="6">
    <source>
        <dbReference type="ARBA" id="ARBA00024536"/>
    </source>
</evidence>
<comment type="caution">
    <text evidence="9">The sequence shown here is derived from an EMBL/GenBank/DDBJ whole genome shotgun (WGS) entry which is preliminary data.</text>
</comment>
<dbReference type="GO" id="GO:0004325">
    <property type="term" value="F:ferrochelatase activity"/>
    <property type="evidence" value="ECO:0007669"/>
    <property type="project" value="UniProtKB-UniRule"/>
</dbReference>
<evidence type="ECO:0000256" key="7">
    <source>
        <dbReference type="HAMAP-Rule" id="MF_00323"/>
    </source>
</evidence>
<dbReference type="GO" id="GO:0005737">
    <property type="term" value="C:cytoplasm"/>
    <property type="evidence" value="ECO:0007669"/>
    <property type="project" value="UniProtKB-SubCell"/>
</dbReference>
<dbReference type="Gene3D" id="3.40.50.1400">
    <property type="match status" value="2"/>
</dbReference>
<dbReference type="Proteomes" id="UP000295777">
    <property type="component" value="Unassembled WGS sequence"/>
</dbReference>
<dbReference type="GO" id="GO:0046872">
    <property type="term" value="F:metal ion binding"/>
    <property type="evidence" value="ECO:0007669"/>
    <property type="project" value="UniProtKB-KW"/>
</dbReference>
<feature type="binding site" evidence="7">
    <location>
        <position position="265"/>
    </location>
    <ligand>
        <name>Fe(2+)</name>
        <dbReference type="ChEBI" id="CHEBI:29033"/>
    </ligand>
</feature>
<comment type="pathway">
    <text evidence="7">Porphyrin-containing compound metabolism; protoheme biosynthesis; protoheme from protoporphyrin-IX: step 1/1.</text>
</comment>
<organism evidence="9 10">
    <name type="scientific">Phorcysia thermohydrogeniphila</name>
    <dbReference type="NCBI Taxonomy" id="936138"/>
    <lineage>
        <taxon>Bacteria</taxon>
        <taxon>Pseudomonadati</taxon>
        <taxon>Aquificota</taxon>
        <taxon>Aquificia</taxon>
        <taxon>Desulfurobacteriales</taxon>
        <taxon>Desulfurobacteriaceae</taxon>
        <taxon>Phorcysia</taxon>
    </lineage>
</organism>
<evidence type="ECO:0000256" key="8">
    <source>
        <dbReference type="RuleBase" id="RU004185"/>
    </source>
</evidence>
<comment type="catalytic activity">
    <reaction evidence="6">
        <text>Fe-coproporphyrin III + 2 H(+) = coproporphyrin III + Fe(2+)</text>
        <dbReference type="Rhea" id="RHEA:49572"/>
        <dbReference type="ChEBI" id="CHEBI:15378"/>
        <dbReference type="ChEBI" id="CHEBI:29033"/>
        <dbReference type="ChEBI" id="CHEBI:68438"/>
        <dbReference type="ChEBI" id="CHEBI:131725"/>
        <dbReference type="EC" id="4.99.1.9"/>
    </reaction>
    <physiologicalReaction direction="right-to-left" evidence="6">
        <dbReference type="Rhea" id="RHEA:49574"/>
    </physiologicalReaction>
</comment>
<comment type="function">
    <text evidence="7">Catalyzes the ferrous insertion into protoporphyrin IX.</text>
</comment>
<evidence type="ECO:0000256" key="4">
    <source>
        <dbReference type="ARBA" id="ARBA00023239"/>
    </source>
</evidence>
<dbReference type="GO" id="GO:0006783">
    <property type="term" value="P:heme biosynthetic process"/>
    <property type="evidence" value="ECO:0007669"/>
    <property type="project" value="UniProtKB-UniRule"/>
</dbReference>
<dbReference type="InterPro" id="IPR033659">
    <property type="entry name" value="Ferrochelatase_N"/>
</dbReference>
<evidence type="ECO:0000256" key="1">
    <source>
        <dbReference type="ARBA" id="ARBA00007718"/>
    </source>
</evidence>
<keyword evidence="2 7" id="KW-0408">Iron</keyword>
<keyword evidence="5 7" id="KW-0627">Porphyrin biosynthesis</keyword>
<dbReference type="CDD" id="cd03411">
    <property type="entry name" value="Ferrochelatase_N"/>
    <property type="match status" value="1"/>
</dbReference>